<dbReference type="GO" id="GO:0015137">
    <property type="term" value="F:citrate transmembrane transporter activity"/>
    <property type="evidence" value="ECO:0007669"/>
    <property type="project" value="UniProtKB-ARBA"/>
</dbReference>
<dbReference type="InterPro" id="IPR020846">
    <property type="entry name" value="MFS_dom"/>
</dbReference>
<evidence type="ECO:0000256" key="8">
    <source>
        <dbReference type="SAM" id="Phobius"/>
    </source>
</evidence>
<dbReference type="GO" id="GO:0005886">
    <property type="term" value="C:plasma membrane"/>
    <property type="evidence" value="ECO:0007669"/>
    <property type="project" value="TreeGrafter"/>
</dbReference>
<organism evidence="10 11">
    <name type="scientific">Aplosporella prunicola CBS 121167</name>
    <dbReference type="NCBI Taxonomy" id="1176127"/>
    <lineage>
        <taxon>Eukaryota</taxon>
        <taxon>Fungi</taxon>
        <taxon>Dikarya</taxon>
        <taxon>Ascomycota</taxon>
        <taxon>Pezizomycotina</taxon>
        <taxon>Dothideomycetes</taxon>
        <taxon>Dothideomycetes incertae sedis</taxon>
        <taxon>Botryosphaeriales</taxon>
        <taxon>Aplosporellaceae</taxon>
        <taxon>Aplosporella</taxon>
    </lineage>
</organism>
<dbReference type="AlphaFoldDB" id="A0A6A6B9J2"/>
<evidence type="ECO:0000259" key="9">
    <source>
        <dbReference type="PROSITE" id="PS50850"/>
    </source>
</evidence>
<keyword evidence="5 8" id="KW-0472">Membrane</keyword>
<dbReference type="InterPro" id="IPR011701">
    <property type="entry name" value="MFS"/>
</dbReference>
<comment type="subcellular location">
    <subcellularLocation>
        <location evidence="1">Membrane</location>
        <topology evidence="1">Multi-pass membrane protein</topology>
    </subcellularLocation>
</comment>
<reference evidence="10" key="1">
    <citation type="journal article" date="2020" name="Stud. Mycol.">
        <title>101 Dothideomycetes genomes: a test case for predicting lifestyles and emergence of pathogens.</title>
        <authorList>
            <person name="Haridas S."/>
            <person name="Albert R."/>
            <person name="Binder M."/>
            <person name="Bloem J."/>
            <person name="Labutti K."/>
            <person name="Salamov A."/>
            <person name="Andreopoulos B."/>
            <person name="Baker S."/>
            <person name="Barry K."/>
            <person name="Bills G."/>
            <person name="Bluhm B."/>
            <person name="Cannon C."/>
            <person name="Castanera R."/>
            <person name="Culley D."/>
            <person name="Daum C."/>
            <person name="Ezra D."/>
            <person name="Gonzalez J."/>
            <person name="Henrissat B."/>
            <person name="Kuo A."/>
            <person name="Liang C."/>
            <person name="Lipzen A."/>
            <person name="Lutzoni F."/>
            <person name="Magnuson J."/>
            <person name="Mondo S."/>
            <person name="Nolan M."/>
            <person name="Ohm R."/>
            <person name="Pangilinan J."/>
            <person name="Park H.-J."/>
            <person name="Ramirez L."/>
            <person name="Alfaro M."/>
            <person name="Sun H."/>
            <person name="Tritt A."/>
            <person name="Yoshinaga Y."/>
            <person name="Zwiers L.-H."/>
            <person name="Turgeon B."/>
            <person name="Goodwin S."/>
            <person name="Spatafora J."/>
            <person name="Crous P."/>
            <person name="Grigoriev I."/>
        </authorList>
    </citation>
    <scope>NUCLEOTIDE SEQUENCE</scope>
    <source>
        <strain evidence="10">CBS 121167</strain>
    </source>
</reference>
<dbReference type="SUPFAM" id="SSF103473">
    <property type="entry name" value="MFS general substrate transporter"/>
    <property type="match status" value="1"/>
</dbReference>
<dbReference type="Proteomes" id="UP000799438">
    <property type="component" value="Unassembled WGS sequence"/>
</dbReference>
<keyword evidence="11" id="KW-1185">Reference proteome</keyword>
<name>A0A6A6B9J2_9PEZI</name>
<dbReference type="RefSeq" id="XP_033396409.1">
    <property type="nucleotide sequence ID" value="XM_033544922.1"/>
</dbReference>
<gene>
    <name evidence="10" type="ORF">K452DRAFT_327498</name>
</gene>
<dbReference type="FunFam" id="1.20.1720.10:FF:000009">
    <property type="entry name" value="MFS multidrug transporter"/>
    <property type="match status" value="1"/>
</dbReference>
<feature type="transmembrane region" description="Helical" evidence="8">
    <location>
        <begin position="391"/>
        <end position="416"/>
    </location>
</feature>
<feature type="transmembrane region" description="Helical" evidence="8">
    <location>
        <begin position="289"/>
        <end position="313"/>
    </location>
</feature>
<feature type="transmembrane region" description="Helical" evidence="8">
    <location>
        <begin position="152"/>
        <end position="174"/>
    </location>
</feature>
<feature type="transmembrane region" description="Helical" evidence="8">
    <location>
        <begin position="365"/>
        <end position="385"/>
    </location>
</feature>
<dbReference type="PROSITE" id="PS50850">
    <property type="entry name" value="MFS"/>
    <property type="match status" value="1"/>
</dbReference>
<proteinExistence type="predicted"/>
<keyword evidence="4 8" id="KW-1133">Transmembrane helix</keyword>
<evidence type="ECO:0000256" key="4">
    <source>
        <dbReference type="ARBA" id="ARBA00022989"/>
    </source>
</evidence>
<feature type="transmembrane region" description="Helical" evidence="8">
    <location>
        <begin position="91"/>
        <end position="115"/>
    </location>
</feature>
<dbReference type="Gene3D" id="1.20.1250.20">
    <property type="entry name" value="MFS general substrate transporter like domains"/>
    <property type="match status" value="1"/>
</dbReference>
<feature type="domain" description="Major facilitator superfamily (MFS) profile" evidence="9">
    <location>
        <begin position="25"/>
        <end position="483"/>
    </location>
</feature>
<evidence type="ECO:0000256" key="2">
    <source>
        <dbReference type="ARBA" id="ARBA00022448"/>
    </source>
</evidence>
<dbReference type="GeneID" id="54302418"/>
<keyword evidence="3 8" id="KW-0812">Transmembrane</keyword>
<keyword evidence="6" id="KW-0325">Glycoprotein</keyword>
<feature type="transmembrane region" description="Helical" evidence="8">
    <location>
        <begin position="180"/>
        <end position="199"/>
    </location>
</feature>
<dbReference type="Pfam" id="PF07690">
    <property type="entry name" value="MFS_1"/>
    <property type="match status" value="1"/>
</dbReference>
<feature type="transmembrane region" description="Helical" evidence="8">
    <location>
        <begin position="63"/>
        <end position="82"/>
    </location>
</feature>
<sequence>MTDFIHPTPPLPPHSVFSPAQRRWIVAIASVAAFYSPFTANIYFPALVDIAADLAVSSEKINLSVTTYMIFQGITPTFWGALTDHSGRRPVYILTFTVFIVASIGLAVANTYWLVLVLRMLQAAGSASVVSIGSGTISDISTPAERAGYQGFFSVGLYAGPAIGPFLGGVLTGSLGWRSIFWFLVIAGGVYTLVLIFFLPETMRKQVGNGSHQPTEWWKLPLMYTLHLSKKPEPEGPKPSPPKAWANPLRSLLILKEKDVSVILLFNAVIYTSYYTVTSSTTQLFSSHYGLGSLQIGLCFLANGIGAMSGSVVRGKLMDRTYRIRRAEWKEKRALESDVTAPEQYDDNDLSTFNVEHARMSSLPAWYLVNVGTVIAYGWFVQYRIHLAAPIVMQFFIGMSSTTIFGITNTLILDMFPGSAASAIATNNLTRCLLGAGGVALIDRILTSLNGPGWTFTMIAFICLAMFPLPLAEWTWGFQWRTERTRKLAAKAKSEK</sequence>
<dbReference type="PANTHER" id="PTHR23502:SF51">
    <property type="entry name" value="QUINIDINE RESISTANCE PROTEIN 1-RELATED"/>
    <property type="match status" value="1"/>
</dbReference>
<dbReference type="EMBL" id="ML995489">
    <property type="protein sequence ID" value="KAF2140696.1"/>
    <property type="molecule type" value="Genomic_DNA"/>
</dbReference>
<dbReference type="FunFam" id="1.20.1250.20:FF:000172">
    <property type="entry name" value="MFS multidrug resistance transporter"/>
    <property type="match status" value="1"/>
</dbReference>
<feature type="transmembrane region" description="Helical" evidence="8">
    <location>
        <begin position="260"/>
        <end position="277"/>
    </location>
</feature>
<comment type="function">
    <text evidence="7">MFS-type transporter; part of the gene cluster that mediates the biosynthesis of squalestatin S1 (SQS1, also known as zaragozic acid A), a heavily oxidized fungal polyketide that offers potent cholesterol lowering activity by targeting squalene synthase (SS).</text>
</comment>
<feature type="transmembrane region" description="Helical" evidence="8">
    <location>
        <begin position="453"/>
        <end position="476"/>
    </location>
</feature>
<evidence type="ECO:0000256" key="6">
    <source>
        <dbReference type="ARBA" id="ARBA00023180"/>
    </source>
</evidence>
<feature type="transmembrane region" description="Helical" evidence="8">
    <location>
        <begin position="428"/>
        <end position="447"/>
    </location>
</feature>
<dbReference type="OrthoDB" id="2441642at2759"/>
<protein>
    <recommendedName>
        <fullName evidence="9">Major facilitator superfamily (MFS) profile domain-containing protein</fullName>
    </recommendedName>
</protein>
<feature type="transmembrane region" description="Helical" evidence="8">
    <location>
        <begin position="24"/>
        <end position="43"/>
    </location>
</feature>
<dbReference type="PANTHER" id="PTHR23502">
    <property type="entry name" value="MAJOR FACILITATOR SUPERFAMILY"/>
    <property type="match status" value="1"/>
</dbReference>
<accession>A0A6A6B9J2</accession>
<evidence type="ECO:0000313" key="11">
    <source>
        <dbReference type="Proteomes" id="UP000799438"/>
    </source>
</evidence>
<keyword evidence="2" id="KW-0813">Transport</keyword>
<dbReference type="GO" id="GO:0140115">
    <property type="term" value="P:export across plasma membrane"/>
    <property type="evidence" value="ECO:0007669"/>
    <property type="project" value="UniProtKB-ARBA"/>
</dbReference>
<evidence type="ECO:0000313" key="10">
    <source>
        <dbReference type="EMBL" id="KAF2140696.1"/>
    </source>
</evidence>
<evidence type="ECO:0000256" key="7">
    <source>
        <dbReference type="ARBA" id="ARBA00056296"/>
    </source>
</evidence>
<evidence type="ECO:0000256" key="1">
    <source>
        <dbReference type="ARBA" id="ARBA00004141"/>
    </source>
</evidence>
<evidence type="ECO:0000256" key="3">
    <source>
        <dbReference type="ARBA" id="ARBA00022692"/>
    </source>
</evidence>
<evidence type="ECO:0000256" key="5">
    <source>
        <dbReference type="ARBA" id="ARBA00023136"/>
    </source>
</evidence>
<dbReference type="InterPro" id="IPR036259">
    <property type="entry name" value="MFS_trans_sf"/>
</dbReference>